<organism evidence="3 4">
    <name type="scientific">Pleuronectes platessa</name>
    <name type="common">European plaice</name>
    <dbReference type="NCBI Taxonomy" id="8262"/>
    <lineage>
        <taxon>Eukaryota</taxon>
        <taxon>Metazoa</taxon>
        <taxon>Chordata</taxon>
        <taxon>Craniata</taxon>
        <taxon>Vertebrata</taxon>
        <taxon>Euteleostomi</taxon>
        <taxon>Actinopterygii</taxon>
        <taxon>Neopterygii</taxon>
        <taxon>Teleostei</taxon>
        <taxon>Neoteleostei</taxon>
        <taxon>Acanthomorphata</taxon>
        <taxon>Carangaria</taxon>
        <taxon>Pleuronectiformes</taxon>
        <taxon>Pleuronectoidei</taxon>
        <taxon>Pleuronectidae</taxon>
        <taxon>Pleuronectes</taxon>
    </lineage>
</organism>
<gene>
    <name evidence="3" type="ORF">PLEPLA_LOCUS24964</name>
</gene>
<evidence type="ECO:0008006" key="5">
    <source>
        <dbReference type="Google" id="ProtNLM"/>
    </source>
</evidence>
<dbReference type="PANTHER" id="PTHR18870:SF8">
    <property type="entry name" value="PROTEIN FAM184B"/>
    <property type="match status" value="1"/>
</dbReference>
<comment type="caution">
    <text evidence="3">The sequence shown here is derived from an EMBL/GenBank/DDBJ whole genome shotgun (WGS) entry which is preliminary data.</text>
</comment>
<keyword evidence="1" id="KW-0175">Coiled coil</keyword>
<proteinExistence type="predicted"/>
<feature type="region of interest" description="Disordered" evidence="2">
    <location>
        <begin position="181"/>
        <end position="217"/>
    </location>
</feature>
<evidence type="ECO:0000313" key="4">
    <source>
        <dbReference type="Proteomes" id="UP001153269"/>
    </source>
</evidence>
<accession>A0A9N7UUD5</accession>
<dbReference type="EMBL" id="CADEAL010001957">
    <property type="protein sequence ID" value="CAB1436931.1"/>
    <property type="molecule type" value="Genomic_DNA"/>
</dbReference>
<keyword evidence="4" id="KW-1185">Reference proteome</keyword>
<dbReference type="Proteomes" id="UP001153269">
    <property type="component" value="Unassembled WGS sequence"/>
</dbReference>
<protein>
    <recommendedName>
        <fullName evidence="5">Protein FAM184B</fullName>
    </recommendedName>
</protein>
<dbReference type="AlphaFoldDB" id="A0A9N7UUD5"/>
<name>A0A9N7UUD5_PLEPL</name>
<evidence type="ECO:0000256" key="1">
    <source>
        <dbReference type="ARBA" id="ARBA00023054"/>
    </source>
</evidence>
<reference evidence="3" key="1">
    <citation type="submission" date="2020-03" db="EMBL/GenBank/DDBJ databases">
        <authorList>
            <person name="Weist P."/>
        </authorList>
    </citation>
    <scope>NUCLEOTIDE SEQUENCE</scope>
</reference>
<dbReference type="PANTHER" id="PTHR18870">
    <property type="entry name" value="PROTEIN TAG-278-RELATED"/>
    <property type="match status" value="1"/>
</dbReference>
<evidence type="ECO:0000313" key="3">
    <source>
        <dbReference type="EMBL" id="CAB1436931.1"/>
    </source>
</evidence>
<feature type="compositionally biased region" description="Basic and acidic residues" evidence="2">
    <location>
        <begin position="189"/>
        <end position="209"/>
    </location>
</feature>
<evidence type="ECO:0000256" key="2">
    <source>
        <dbReference type="SAM" id="MobiDB-lite"/>
    </source>
</evidence>
<sequence length="217" mass="24863">MASGAGKAAAQPPGPGSAVNGTAAEFANIEQELYDYQMHSKMCKKIAQLTKVIYSLNMKNEEQEAALQALSQAHHEELHRILMETCHEGEGSGLRTRLLGLQDSLDEQQRAGAQVQADFECFRIQAEERERETEVELRKKFEERLQAAEEELQEAKAKIGAAQEESVRLSKELHKAEEHIQELDAQCEGLHKAADQEEKRREEERQREMNRKRRRRR</sequence>